<evidence type="ECO:0008006" key="3">
    <source>
        <dbReference type="Google" id="ProtNLM"/>
    </source>
</evidence>
<proteinExistence type="predicted"/>
<dbReference type="Proteomes" id="UP000256964">
    <property type="component" value="Unassembled WGS sequence"/>
</dbReference>
<dbReference type="EMBL" id="KZ857408">
    <property type="protein sequence ID" value="RDX48988.1"/>
    <property type="molecule type" value="Genomic_DNA"/>
</dbReference>
<name>A0A371D8Y5_9APHY</name>
<keyword evidence="2" id="KW-1185">Reference proteome</keyword>
<accession>A0A371D8Y5</accession>
<organism evidence="1 2">
    <name type="scientific">Lentinus brumalis</name>
    <dbReference type="NCBI Taxonomy" id="2498619"/>
    <lineage>
        <taxon>Eukaryota</taxon>
        <taxon>Fungi</taxon>
        <taxon>Dikarya</taxon>
        <taxon>Basidiomycota</taxon>
        <taxon>Agaricomycotina</taxon>
        <taxon>Agaricomycetes</taxon>
        <taxon>Polyporales</taxon>
        <taxon>Polyporaceae</taxon>
        <taxon>Lentinus</taxon>
    </lineage>
</organism>
<dbReference type="AlphaFoldDB" id="A0A371D8Y5"/>
<evidence type="ECO:0000313" key="1">
    <source>
        <dbReference type="EMBL" id="RDX48988.1"/>
    </source>
</evidence>
<dbReference type="OrthoDB" id="2755691at2759"/>
<gene>
    <name evidence="1" type="ORF">OH76DRAFT_618708</name>
</gene>
<sequence>MFIPDLTYVQEAEFLNEVEYDTEYIADVEAQDEEFWMQDSGLVIIIADDTKFRVLRSVLERHSIIFGHLFTLPQPTEDSFEDGCPVVRLHESAVNVRHMLKALMPNLEANIFEPPLPPTYEMVSACIRLGYKYESAKLCQQGIAFLKSKFPTNFDNWCDISDNVAPPGFHPREAIGVVKLARLFDEDPASLREDCGQPSSLLPTALLVCTRLDEEELRSGLKHDDGTLVTLSEYDMERVQRVKNLLPGEIACLVVSAFRPPLDGKKPAHCWSADNHCARVAQEAFWAHVGYDPNRLVPWNPFFSWDELHDTFAKMGKYMCTDCNDHHENQLLNAQHKLWKRLPELFDVDVPEGWSRGRRGNPWKTRRN</sequence>
<dbReference type="STRING" id="139420.A0A371D8Y5"/>
<protein>
    <recommendedName>
        <fullName evidence="3">BTB domain-containing protein</fullName>
    </recommendedName>
</protein>
<evidence type="ECO:0000313" key="2">
    <source>
        <dbReference type="Proteomes" id="UP000256964"/>
    </source>
</evidence>
<reference evidence="1 2" key="1">
    <citation type="journal article" date="2018" name="Biotechnol. Biofuels">
        <title>Integrative visual omics of the white-rot fungus Polyporus brumalis exposes the biotechnological potential of its oxidative enzymes for delignifying raw plant biomass.</title>
        <authorList>
            <person name="Miyauchi S."/>
            <person name="Rancon A."/>
            <person name="Drula E."/>
            <person name="Hage H."/>
            <person name="Chaduli D."/>
            <person name="Favel A."/>
            <person name="Grisel S."/>
            <person name="Henrissat B."/>
            <person name="Herpoel-Gimbert I."/>
            <person name="Ruiz-Duenas F.J."/>
            <person name="Chevret D."/>
            <person name="Hainaut M."/>
            <person name="Lin J."/>
            <person name="Wang M."/>
            <person name="Pangilinan J."/>
            <person name="Lipzen A."/>
            <person name="Lesage-Meessen L."/>
            <person name="Navarro D."/>
            <person name="Riley R."/>
            <person name="Grigoriev I.V."/>
            <person name="Zhou S."/>
            <person name="Raouche S."/>
            <person name="Rosso M.N."/>
        </authorList>
    </citation>
    <scope>NUCLEOTIDE SEQUENCE [LARGE SCALE GENOMIC DNA]</scope>
    <source>
        <strain evidence="1 2">BRFM 1820</strain>
    </source>
</reference>